<evidence type="ECO:0000313" key="2">
    <source>
        <dbReference type="Proteomes" id="UP000266723"/>
    </source>
</evidence>
<gene>
    <name evidence="1" type="ORF">DY000_02061575</name>
</gene>
<name>A0ABQ7B397_BRACR</name>
<dbReference type="EMBL" id="QGKV02001556">
    <property type="protein sequence ID" value="KAF3520679.1"/>
    <property type="molecule type" value="Genomic_DNA"/>
</dbReference>
<protein>
    <submittedName>
        <fullName evidence="1">Uncharacterized protein</fullName>
    </submittedName>
</protein>
<sequence length="77" mass="8696">MEEKISAVSFIITPHHFRADSTMSRVNWFRTCTPRPSLDITADYSCFTVVVVSDVDMIARIFDVTQPCLESPLASNQ</sequence>
<organism evidence="1 2">
    <name type="scientific">Brassica cretica</name>
    <name type="common">Mustard</name>
    <dbReference type="NCBI Taxonomy" id="69181"/>
    <lineage>
        <taxon>Eukaryota</taxon>
        <taxon>Viridiplantae</taxon>
        <taxon>Streptophyta</taxon>
        <taxon>Embryophyta</taxon>
        <taxon>Tracheophyta</taxon>
        <taxon>Spermatophyta</taxon>
        <taxon>Magnoliopsida</taxon>
        <taxon>eudicotyledons</taxon>
        <taxon>Gunneridae</taxon>
        <taxon>Pentapetalae</taxon>
        <taxon>rosids</taxon>
        <taxon>malvids</taxon>
        <taxon>Brassicales</taxon>
        <taxon>Brassicaceae</taxon>
        <taxon>Brassiceae</taxon>
        <taxon>Brassica</taxon>
    </lineage>
</organism>
<evidence type="ECO:0000313" key="1">
    <source>
        <dbReference type="EMBL" id="KAF3520679.1"/>
    </source>
</evidence>
<keyword evidence="2" id="KW-1185">Reference proteome</keyword>
<dbReference type="Proteomes" id="UP000266723">
    <property type="component" value="Unassembled WGS sequence"/>
</dbReference>
<reference evidence="1 2" key="1">
    <citation type="journal article" date="2020" name="BMC Genomics">
        <title>Intraspecific diversification of the crop wild relative Brassica cretica Lam. using demographic model selection.</title>
        <authorList>
            <person name="Kioukis A."/>
            <person name="Michalopoulou V.A."/>
            <person name="Briers L."/>
            <person name="Pirintsos S."/>
            <person name="Studholme D.J."/>
            <person name="Pavlidis P."/>
            <person name="Sarris P.F."/>
        </authorList>
    </citation>
    <scope>NUCLEOTIDE SEQUENCE [LARGE SCALE GENOMIC DNA]</scope>
    <source>
        <strain evidence="2">cv. PFS-1207/04</strain>
    </source>
</reference>
<accession>A0ABQ7B397</accession>
<proteinExistence type="predicted"/>
<comment type="caution">
    <text evidence="1">The sequence shown here is derived from an EMBL/GenBank/DDBJ whole genome shotgun (WGS) entry which is preliminary data.</text>
</comment>